<dbReference type="AlphaFoldDB" id="A0ABD1R9M3"/>
<dbReference type="Proteomes" id="UP001604336">
    <property type="component" value="Unassembled WGS sequence"/>
</dbReference>
<proteinExistence type="predicted"/>
<reference evidence="2" key="1">
    <citation type="submission" date="2024-07" db="EMBL/GenBank/DDBJ databases">
        <title>Two chromosome-level genome assemblies of Korean endemic species Abeliophyllum distichum and Forsythia ovata (Oleaceae).</title>
        <authorList>
            <person name="Jang H."/>
        </authorList>
    </citation>
    <scope>NUCLEOTIDE SEQUENCE [LARGE SCALE GENOMIC DNA]</scope>
</reference>
<name>A0ABD1R9M3_9LAMI</name>
<comment type="caution">
    <text evidence="1">The sequence shown here is derived from an EMBL/GenBank/DDBJ whole genome shotgun (WGS) entry which is preliminary data.</text>
</comment>
<evidence type="ECO:0000313" key="2">
    <source>
        <dbReference type="Proteomes" id="UP001604336"/>
    </source>
</evidence>
<gene>
    <name evidence="1" type="ORF">Adt_29868</name>
</gene>
<protein>
    <submittedName>
        <fullName evidence="1">Uncharacterized protein</fullName>
    </submittedName>
</protein>
<accession>A0ABD1R9M3</accession>
<dbReference type="EMBL" id="JBFOLK010000009">
    <property type="protein sequence ID" value="KAL2485112.1"/>
    <property type="molecule type" value="Genomic_DNA"/>
</dbReference>
<sequence length="124" mass="13845">MKMILIYRVPFSCLQRVGEHLPTADVANSWRQENIYPPLTWQAPRQRSSPRQRPFCVKWFTLEKTKKTSSKKIHAAKKTSPEKTHAAGLRDHAQIIGSAQLSADPAGLGDHAQIIGSALGHVDH</sequence>
<organism evidence="1 2">
    <name type="scientific">Abeliophyllum distichum</name>
    <dbReference type="NCBI Taxonomy" id="126358"/>
    <lineage>
        <taxon>Eukaryota</taxon>
        <taxon>Viridiplantae</taxon>
        <taxon>Streptophyta</taxon>
        <taxon>Embryophyta</taxon>
        <taxon>Tracheophyta</taxon>
        <taxon>Spermatophyta</taxon>
        <taxon>Magnoliopsida</taxon>
        <taxon>eudicotyledons</taxon>
        <taxon>Gunneridae</taxon>
        <taxon>Pentapetalae</taxon>
        <taxon>asterids</taxon>
        <taxon>lamiids</taxon>
        <taxon>Lamiales</taxon>
        <taxon>Oleaceae</taxon>
        <taxon>Forsythieae</taxon>
        <taxon>Abeliophyllum</taxon>
    </lineage>
</organism>
<evidence type="ECO:0000313" key="1">
    <source>
        <dbReference type="EMBL" id="KAL2485112.1"/>
    </source>
</evidence>
<keyword evidence="2" id="KW-1185">Reference proteome</keyword>